<dbReference type="InterPro" id="IPR045921">
    <property type="entry name" value="DUF6340"/>
</dbReference>
<sequence>MKRFYFLLNLVVALLLNQGCNTLYNTKVIDIEIVEPGKVSIPEQYKTVAIRYNNCKVAPNPQFQKSYFIDKSVFHEENTDSIASKIYFESFTGEIRKQNFFDKVFEVEAQDFSSIKIRDTISYELDVENDSISNTKELLDEFNVRLFSKTINEFPNESKIYTSEKFLHPRYGLYQPNELKKIADTTHADLLLSLDYFYSVEGAFYDKNISIANEIVLIRAYWNFYDLINQEYLYSYDKADTISWNGLVDDIKNLREILPPRKDAILNAADISGVNAANYLIPHWTQVQRMYYGSGHVDLQKTDQLIAKGDWLAAAKIWKANVNNPNKSIAAKSKFNMGLVCEMQGNLEAALEWVVESFHVFGQKNKIHSANCMNYIRILGQRMQDIKIIENQIGLNN</sequence>
<name>A0A9X3F2D7_9BACT</name>
<dbReference type="Pfam" id="PF19867">
    <property type="entry name" value="DUF6340"/>
    <property type="match status" value="1"/>
</dbReference>
<protein>
    <submittedName>
        <fullName evidence="1">DUF6340 family protein</fullName>
    </submittedName>
</protein>
<proteinExistence type="predicted"/>
<accession>A0A9X3F2D7</accession>
<reference evidence="1" key="1">
    <citation type="submission" date="2022-11" db="EMBL/GenBank/DDBJ databases">
        <title>Marilongibacter aestuarii gen. nov., sp. nov., isolated from tidal flat sediment.</title>
        <authorList>
            <person name="Jiayan W."/>
        </authorList>
    </citation>
    <scope>NUCLEOTIDE SEQUENCE</scope>
    <source>
        <strain evidence="1">Z1-6</strain>
    </source>
</reference>
<dbReference type="Proteomes" id="UP001145087">
    <property type="component" value="Unassembled WGS sequence"/>
</dbReference>
<evidence type="ECO:0000313" key="2">
    <source>
        <dbReference type="Proteomes" id="UP001145087"/>
    </source>
</evidence>
<comment type="caution">
    <text evidence="1">The sequence shown here is derived from an EMBL/GenBank/DDBJ whole genome shotgun (WGS) entry which is preliminary data.</text>
</comment>
<organism evidence="1 2">
    <name type="scientific">Draconibacterium aestuarii</name>
    <dbReference type="NCBI Taxonomy" id="2998507"/>
    <lineage>
        <taxon>Bacteria</taxon>
        <taxon>Pseudomonadati</taxon>
        <taxon>Bacteroidota</taxon>
        <taxon>Bacteroidia</taxon>
        <taxon>Marinilabiliales</taxon>
        <taxon>Prolixibacteraceae</taxon>
        <taxon>Draconibacterium</taxon>
    </lineage>
</organism>
<dbReference type="AlphaFoldDB" id="A0A9X3F2D7"/>
<dbReference type="RefSeq" id="WP_343331639.1">
    <property type="nucleotide sequence ID" value="NZ_JAPOHD010000007.1"/>
</dbReference>
<dbReference type="EMBL" id="JAPOHD010000007">
    <property type="protein sequence ID" value="MCY1719301.1"/>
    <property type="molecule type" value="Genomic_DNA"/>
</dbReference>
<keyword evidence="2" id="KW-1185">Reference proteome</keyword>
<evidence type="ECO:0000313" key="1">
    <source>
        <dbReference type="EMBL" id="MCY1719301.1"/>
    </source>
</evidence>
<gene>
    <name evidence="1" type="ORF">OU798_03055</name>
</gene>